<keyword evidence="1" id="KW-0732">Signal</keyword>
<feature type="chain" id="PRO_5043269423" evidence="1">
    <location>
        <begin position="16"/>
        <end position="101"/>
    </location>
</feature>
<feature type="domain" description="Glycoside hydrolase family 38 N-terminal" evidence="2">
    <location>
        <begin position="19"/>
        <end position="101"/>
    </location>
</feature>
<dbReference type="GO" id="GO:0006013">
    <property type="term" value="P:mannose metabolic process"/>
    <property type="evidence" value="ECO:0007669"/>
    <property type="project" value="InterPro"/>
</dbReference>
<evidence type="ECO:0000313" key="6">
    <source>
        <dbReference type="Proteomes" id="UP001152797"/>
    </source>
</evidence>
<proteinExistence type="predicted"/>
<evidence type="ECO:0000313" key="5">
    <source>
        <dbReference type="EMBL" id="CAL4760378.1"/>
    </source>
</evidence>
<dbReference type="Gene3D" id="3.20.110.10">
    <property type="entry name" value="Glycoside hydrolase 38, N terminal domain"/>
    <property type="match status" value="1"/>
</dbReference>
<sequence>MRTWLAAALLCHVAAEQVQVHIVCHTHDDVGWLKTVDEYYTGQNNSIQHAYVHMILDTVVRALAADKSRTFTYVEQAFFVRWWRQQDERTKALVKDLVKDG</sequence>
<dbReference type="InterPro" id="IPR027291">
    <property type="entry name" value="Glyco_hydro_38_N_sf"/>
</dbReference>
<evidence type="ECO:0000256" key="1">
    <source>
        <dbReference type="SAM" id="SignalP"/>
    </source>
</evidence>
<dbReference type="InterPro" id="IPR050843">
    <property type="entry name" value="Glycosyl_Hydrlase_38"/>
</dbReference>
<evidence type="ECO:0000313" key="3">
    <source>
        <dbReference type="EMBL" id="CAI3973066.1"/>
    </source>
</evidence>
<reference evidence="3" key="1">
    <citation type="submission" date="2022-10" db="EMBL/GenBank/DDBJ databases">
        <authorList>
            <person name="Chen Y."/>
            <person name="Dougan E. K."/>
            <person name="Chan C."/>
            <person name="Rhodes N."/>
            <person name="Thang M."/>
        </authorList>
    </citation>
    <scope>NUCLEOTIDE SEQUENCE</scope>
</reference>
<dbReference type="InterPro" id="IPR011330">
    <property type="entry name" value="Glyco_hydro/deAcase_b/a-brl"/>
</dbReference>
<comment type="caution">
    <text evidence="3">The sequence shown here is derived from an EMBL/GenBank/DDBJ whole genome shotgun (WGS) entry which is preliminary data.</text>
</comment>
<dbReference type="EMBL" id="CAMXCT010000052">
    <property type="protein sequence ID" value="CAI3973066.1"/>
    <property type="molecule type" value="Genomic_DNA"/>
</dbReference>
<dbReference type="AlphaFoldDB" id="A0A9P1BGP2"/>
<dbReference type="Pfam" id="PF01074">
    <property type="entry name" value="Glyco_hydro_38N"/>
    <property type="match status" value="1"/>
</dbReference>
<protein>
    <submittedName>
        <fullName evidence="5">Alpha-mannosidase</fullName>
    </submittedName>
</protein>
<dbReference type="EMBL" id="CAMXCT030000052">
    <property type="protein sequence ID" value="CAL4760378.1"/>
    <property type="molecule type" value="Genomic_DNA"/>
</dbReference>
<dbReference type="PANTHER" id="PTHR11607:SF3">
    <property type="entry name" value="LYSOSOMAL ALPHA-MANNOSIDASE"/>
    <property type="match status" value="1"/>
</dbReference>
<dbReference type="InterPro" id="IPR000602">
    <property type="entry name" value="Glyco_hydro_38_N"/>
</dbReference>
<evidence type="ECO:0000259" key="2">
    <source>
        <dbReference type="Pfam" id="PF01074"/>
    </source>
</evidence>
<dbReference type="OrthoDB" id="441398at2759"/>
<dbReference type="GO" id="GO:0004559">
    <property type="term" value="F:alpha-mannosidase activity"/>
    <property type="evidence" value="ECO:0007669"/>
    <property type="project" value="InterPro"/>
</dbReference>
<dbReference type="Proteomes" id="UP001152797">
    <property type="component" value="Unassembled WGS sequence"/>
</dbReference>
<accession>A0A9P1BGP2</accession>
<name>A0A9P1BGP2_9DINO</name>
<dbReference type="EMBL" id="CAMXCT020000052">
    <property type="protein sequence ID" value="CAL1126441.1"/>
    <property type="molecule type" value="Genomic_DNA"/>
</dbReference>
<evidence type="ECO:0000313" key="4">
    <source>
        <dbReference type="EMBL" id="CAL1126441.1"/>
    </source>
</evidence>
<keyword evidence="6" id="KW-1185">Reference proteome</keyword>
<reference evidence="4" key="2">
    <citation type="submission" date="2024-04" db="EMBL/GenBank/DDBJ databases">
        <authorList>
            <person name="Chen Y."/>
            <person name="Shah S."/>
            <person name="Dougan E. K."/>
            <person name="Thang M."/>
            <person name="Chan C."/>
        </authorList>
    </citation>
    <scope>NUCLEOTIDE SEQUENCE [LARGE SCALE GENOMIC DNA]</scope>
</reference>
<organism evidence="3">
    <name type="scientific">Cladocopium goreaui</name>
    <dbReference type="NCBI Taxonomy" id="2562237"/>
    <lineage>
        <taxon>Eukaryota</taxon>
        <taxon>Sar</taxon>
        <taxon>Alveolata</taxon>
        <taxon>Dinophyceae</taxon>
        <taxon>Suessiales</taxon>
        <taxon>Symbiodiniaceae</taxon>
        <taxon>Cladocopium</taxon>
    </lineage>
</organism>
<feature type="signal peptide" evidence="1">
    <location>
        <begin position="1"/>
        <end position="15"/>
    </location>
</feature>
<dbReference type="SUPFAM" id="SSF88713">
    <property type="entry name" value="Glycoside hydrolase/deacetylase"/>
    <property type="match status" value="1"/>
</dbReference>
<dbReference type="PANTHER" id="PTHR11607">
    <property type="entry name" value="ALPHA-MANNOSIDASE"/>
    <property type="match status" value="1"/>
</dbReference>
<feature type="non-terminal residue" evidence="3">
    <location>
        <position position="1"/>
    </location>
</feature>
<gene>
    <name evidence="3" type="ORF">C1SCF055_LOCUS1595</name>
</gene>